<sequence length="165" mass="17707">MQFKLSTLALAAMSVTSVYAAKVAQLETTLDSLTDQAHTISRYAQAVNAENVQQIIPEMAGDIRGLGNNVLGVIIGLDQSGIANQELLRADRDRICAALTSFVDAADEVVSEYHDVAGYVARSQLPEPILFIFGIADRGLTALTFGLEMLRPICQNTVEVPDVVA</sequence>
<dbReference type="AlphaFoldDB" id="A0A084AFV4"/>
<dbReference type="HOGENOM" id="CLU_1611879_0_0_1"/>
<feature type="signal peptide" evidence="1">
    <location>
        <begin position="1"/>
        <end position="20"/>
    </location>
</feature>
<reference evidence="2 3" key="1">
    <citation type="journal article" date="2014" name="BMC Genomics">
        <title>Comparative genome sequencing reveals chemotype-specific gene clusters in the toxigenic black mold Stachybotrys.</title>
        <authorList>
            <person name="Semeiks J."/>
            <person name="Borek D."/>
            <person name="Otwinowski Z."/>
            <person name="Grishin N.V."/>
        </authorList>
    </citation>
    <scope>NUCLEOTIDE SEQUENCE [LARGE SCALE GENOMIC DNA]</scope>
    <source>
        <strain evidence="3">CBS 109288 / IBT 7711</strain>
    </source>
</reference>
<protein>
    <submittedName>
        <fullName evidence="2">Uncharacterized protein</fullName>
    </submittedName>
</protein>
<dbReference type="Proteomes" id="UP000028045">
    <property type="component" value="Unassembled WGS sequence"/>
</dbReference>
<evidence type="ECO:0000313" key="3">
    <source>
        <dbReference type="Proteomes" id="UP000028045"/>
    </source>
</evidence>
<evidence type="ECO:0000256" key="1">
    <source>
        <dbReference type="SAM" id="SignalP"/>
    </source>
</evidence>
<evidence type="ECO:0000313" key="2">
    <source>
        <dbReference type="EMBL" id="KEY64183.1"/>
    </source>
</evidence>
<feature type="chain" id="PRO_5001770836" evidence="1">
    <location>
        <begin position="21"/>
        <end position="165"/>
    </location>
</feature>
<keyword evidence="1" id="KW-0732">Signal</keyword>
<keyword evidence="3" id="KW-1185">Reference proteome</keyword>
<proteinExistence type="predicted"/>
<organism evidence="2 3">
    <name type="scientific">Stachybotrys chartarum (strain CBS 109288 / IBT 7711)</name>
    <name type="common">Toxic black mold</name>
    <name type="synonym">Stilbospora chartarum</name>
    <dbReference type="NCBI Taxonomy" id="1280523"/>
    <lineage>
        <taxon>Eukaryota</taxon>
        <taxon>Fungi</taxon>
        <taxon>Dikarya</taxon>
        <taxon>Ascomycota</taxon>
        <taxon>Pezizomycotina</taxon>
        <taxon>Sordariomycetes</taxon>
        <taxon>Hypocreomycetidae</taxon>
        <taxon>Hypocreales</taxon>
        <taxon>Stachybotryaceae</taxon>
        <taxon>Stachybotrys</taxon>
    </lineage>
</organism>
<name>A0A084AFV4_STACB</name>
<gene>
    <name evidence="2" type="ORF">S7711_10724</name>
</gene>
<dbReference type="EMBL" id="KL648750">
    <property type="protein sequence ID" value="KEY64183.1"/>
    <property type="molecule type" value="Genomic_DNA"/>
</dbReference>
<accession>A0A084AFV4</accession>